<evidence type="ECO:0000256" key="6">
    <source>
        <dbReference type="ARBA" id="ARBA00023237"/>
    </source>
</evidence>
<feature type="domain" description="TonB-dependent receptor plug" evidence="9">
    <location>
        <begin position="52"/>
        <end position="159"/>
    </location>
</feature>
<keyword evidence="11" id="KW-1185">Reference proteome</keyword>
<dbReference type="InterPro" id="IPR023996">
    <property type="entry name" value="TonB-dep_OMP_SusC/RagA"/>
</dbReference>
<evidence type="ECO:0000259" key="9">
    <source>
        <dbReference type="Pfam" id="PF07715"/>
    </source>
</evidence>
<keyword evidence="2 7" id="KW-0813">Transport</keyword>
<evidence type="ECO:0000256" key="4">
    <source>
        <dbReference type="ARBA" id="ARBA00022692"/>
    </source>
</evidence>
<keyword evidence="8" id="KW-0732">Signal</keyword>
<evidence type="ECO:0000256" key="8">
    <source>
        <dbReference type="SAM" id="SignalP"/>
    </source>
</evidence>
<dbReference type="InterPro" id="IPR023997">
    <property type="entry name" value="TonB-dep_OMP_SusC/RagA_CS"/>
</dbReference>
<dbReference type="InterPro" id="IPR012910">
    <property type="entry name" value="Plug_dom"/>
</dbReference>
<dbReference type="InterPro" id="IPR037066">
    <property type="entry name" value="Plug_dom_sf"/>
</dbReference>
<dbReference type="Pfam" id="PF07715">
    <property type="entry name" value="Plug"/>
    <property type="match status" value="1"/>
</dbReference>
<protein>
    <submittedName>
        <fullName evidence="10">SusC/RagA family TonB-linked outer membrane protein</fullName>
    </submittedName>
</protein>
<comment type="similarity">
    <text evidence="7">Belongs to the TonB-dependent receptor family.</text>
</comment>
<name>A0ABM6WD92_9BACT</name>
<dbReference type="EMBL" id="CP029600">
    <property type="protein sequence ID" value="AWO01942.1"/>
    <property type="molecule type" value="Genomic_DNA"/>
</dbReference>
<feature type="chain" id="PRO_5046609179" evidence="8">
    <location>
        <begin position="21"/>
        <end position="947"/>
    </location>
</feature>
<reference evidence="10 11" key="1">
    <citation type="submission" date="2018-05" db="EMBL/GenBank/DDBJ databases">
        <title>Chitinophaga sp. nov., isolated from rhizosphere soil of Alhagi.</title>
        <authorList>
            <person name="Liu Y."/>
        </authorList>
    </citation>
    <scope>NUCLEOTIDE SEQUENCE [LARGE SCALE GENOMIC DNA]</scope>
    <source>
        <strain evidence="10 11">T22</strain>
    </source>
</reference>
<evidence type="ECO:0000313" key="10">
    <source>
        <dbReference type="EMBL" id="AWO01942.1"/>
    </source>
</evidence>
<keyword evidence="4 7" id="KW-0812">Transmembrane</keyword>
<dbReference type="PROSITE" id="PS52016">
    <property type="entry name" value="TONB_DEPENDENT_REC_3"/>
    <property type="match status" value="1"/>
</dbReference>
<dbReference type="InterPro" id="IPR036942">
    <property type="entry name" value="Beta-barrel_TonB_sf"/>
</dbReference>
<keyword evidence="3 7" id="KW-1134">Transmembrane beta strand</keyword>
<dbReference type="NCBIfam" id="TIGR04057">
    <property type="entry name" value="SusC_RagA_signa"/>
    <property type="match status" value="1"/>
</dbReference>
<keyword evidence="5 7" id="KW-0472">Membrane</keyword>
<dbReference type="Gene3D" id="2.170.130.10">
    <property type="entry name" value="TonB-dependent receptor, plug domain"/>
    <property type="match status" value="1"/>
</dbReference>
<feature type="signal peptide" evidence="8">
    <location>
        <begin position="1"/>
        <end position="20"/>
    </location>
</feature>
<dbReference type="NCBIfam" id="TIGR04056">
    <property type="entry name" value="OMP_RagA_SusC"/>
    <property type="match status" value="1"/>
</dbReference>
<gene>
    <name evidence="10" type="ORF">DLD77_09655</name>
</gene>
<dbReference type="SUPFAM" id="SSF56935">
    <property type="entry name" value="Porins"/>
    <property type="match status" value="1"/>
</dbReference>
<sequence length="947" mass="104791">MIKKLHGICLLLLTVETAQAQQGPSINTDTLPAVRNLNEVVVTGALGIKRSAREVGAAAQLVGNEELNQGKVVNPIFGLTSKVAGLRINMYDSKVDPQVKIVMRGSRSLNRGKNEPIYVVDGVPVPDINRLNPNDIESITVLKGANAAALYGSEGVNGALMITTRSGQKGRTVVKFSNTTTFSQVYLLPPAQTRYGQGTEGVYAPTMYESWGPLFDGSTRDLGGVLPDGTQPTQTYAATSKDNRLNLFQTGITQQNDLSFSGGDNKSTYFLSLQHAAIKGIIPEDASRRTGARFNGSRRFGKLNTSYNINYIYFNRNTTPDGPWITAYQLPANFDYPAMKDWENPNSAANPLYFFTDQMKNPYFQIDNTRDRLAQQTLNGKVELDYQVTDWFKAIYRLGLYSVSEETRSTAGKFEAPGRRNVVGTVSDGSNNFRRVNGDLILSFNKDFGKFSTRLVLGQNFRADYTKVSAVGAGNLTLPGLFNPGSRVGELNGSAGITEYRSVAGYGELTAGYNNFLFLTLTGRNDVVSVLSPENRSYFYPGVSASFVFHDVITALKHSRALSFGKVFASWNKTGNVTLDPYNLNNAYSQVNGFPFGNMVGFTPSAEYPNPNIQPEFVTSYEAGLQLSFLNNRLHFEGSYAYSDSKGQIFKANTSRAIGYSTAVVNAGRLTNNVIELSLSADVIRDRGRDIRWNIGGAFTHINNRVQELYEGLEQFPIFRQSYAVKGSAYPALLVSDYKRDPQGRVVVNATTGDPVQATAQSHLGTMVPPYQMGLHTMFSYKGISLRAQFDSRLGGWLYSEIAPRMFTAGTHPWTDDYDRQPFVFPNSVIEVSEGKYEPNTSKLTSSGGKSFWQQQGSVQYNTAAKSDFFKLRELAINYSLPASLLRRQQLVKDVNIGLVGTNLFIIRHKDNIYGDPEYLYNNTDGYLSFRQVPPYRTYGFNINVTF</sequence>
<dbReference type="Gene3D" id="2.40.170.20">
    <property type="entry name" value="TonB-dependent receptor, beta-barrel domain"/>
    <property type="match status" value="1"/>
</dbReference>
<dbReference type="Proteomes" id="UP000246099">
    <property type="component" value="Chromosome"/>
</dbReference>
<evidence type="ECO:0000256" key="1">
    <source>
        <dbReference type="ARBA" id="ARBA00004571"/>
    </source>
</evidence>
<comment type="subcellular location">
    <subcellularLocation>
        <location evidence="1 7">Cell outer membrane</location>
        <topology evidence="1 7">Multi-pass membrane protein</topology>
    </subcellularLocation>
</comment>
<evidence type="ECO:0000256" key="7">
    <source>
        <dbReference type="PROSITE-ProRule" id="PRU01360"/>
    </source>
</evidence>
<organism evidence="10 11">
    <name type="scientific">Chitinophaga alhagiae</name>
    <dbReference type="NCBI Taxonomy" id="2203219"/>
    <lineage>
        <taxon>Bacteria</taxon>
        <taxon>Pseudomonadati</taxon>
        <taxon>Bacteroidota</taxon>
        <taxon>Chitinophagia</taxon>
        <taxon>Chitinophagales</taxon>
        <taxon>Chitinophagaceae</taxon>
        <taxon>Chitinophaga</taxon>
    </lineage>
</organism>
<proteinExistence type="inferred from homology"/>
<keyword evidence="6 7" id="KW-0998">Cell outer membrane</keyword>
<accession>A0ABM6WD92</accession>
<evidence type="ECO:0000256" key="3">
    <source>
        <dbReference type="ARBA" id="ARBA00022452"/>
    </source>
</evidence>
<dbReference type="InterPro" id="IPR039426">
    <property type="entry name" value="TonB-dep_rcpt-like"/>
</dbReference>
<evidence type="ECO:0000256" key="5">
    <source>
        <dbReference type="ARBA" id="ARBA00023136"/>
    </source>
</evidence>
<evidence type="ECO:0000256" key="2">
    <source>
        <dbReference type="ARBA" id="ARBA00022448"/>
    </source>
</evidence>
<dbReference type="RefSeq" id="WP_119078150.1">
    <property type="nucleotide sequence ID" value="NZ_CP029600.1"/>
</dbReference>
<evidence type="ECO:0000313" key="11">
    <source>
        <dbReference type="Proteomes" id="UP000246099"/>
    </source>
</evidence>